<dbReference type="InterPro" id="IPR036188">
    <property type="entry name" value="FAD/NAD-bd_sf"/>
</dbReference>
<evidence type="ECO:0000256" key="1">
    <source>
        <dbReference type="ARBA" id="ARBA00001974"/>
    </source>
</evidence>
<comment type="catalytic activity">
    <reaction evidence="14">
        <text>pyranose + acceptor = pyranos-2,3-diulose + reduced acceptor.</text>
        <dbReference type="EC" id="1.1.99.29"/>
    </reaction>
</comment>
<dbReference type="PANTHER" id="PTHR11552:SF201">
    <property type="entry name" value="GLUCOSE-METHANOL-CHOLINE OXIDOREDUCTASE N-TERMINAL DOMAIN-CONTAINING PROTEIN"/>
    <property type="match status" value="1"/>
</dbReference>
<evidence type="ECO:0000256" key="17">
    <source>
        <dbReference type="ARBA" id="ARBA00034059"/>
    </source>
</evidence>
<dbReference type="PROSITE" id="PS00624">
    <property type="entry name" value="GMC_OXRED_2"/>
    <property type="match status" value="1"/>
</dbReference>
<keyword evidence="8" id="KW-0732">Signal</keyword>
<keyword evidence="10" id="KW-0560">Oxidoreductase</keyword>
<evidence type="ECO:0000256" key="14">
    <source>
        <dbReference type="ARBA" id="ARBA00034010"/>
    </source>
</evidence>
<evidence type="ECO:0000256" key="6">
    <source>
        <dbReference type="ARBA" id="ARBA00022525"/>
    </source>
</evidence>
<evidence type="ECO:0000313" key="20">
    <source>
        <dbReference type="EMBL" id="TFK38916.1"/>
    </source>
</evidence>
<feature type="domain" description="Glucose-methanol-choline oxidoreductase N-terminal" evidence="19">
    <location>
        <begin position="270"/>
        <end position="284"/>
    </location>
</feature>
<gene>
    <name evidence="20" type="ORF">BDQ12DRAFT_84586</name>
</gene>
<sequence>MFPSVVTNATAFANITYDYLVIGGGTAGLTVAARLAENPRLTIGVIEAGKFYPDDPVVNIPGLAGASIGNPAYDWSFLSVPQPGLASRPIFFSRGKLLGGSSGTNLMGFGRASKPEYDAFDDFAPKSGWNWDGLLPFFGKSETVQASDAANVGSGPIKASHNPFFPDPVSKFISSMNNLGIKSNPNPTNGNAVGVANSLLTVDRTIEARSYAPDYIRNSRSNLHVLPEAQATKILFSNAHPNLIANGVEFTWNLQTFTVKAKKEVILATGAVQSPQLLEVSGIGNPDVLKKANVPVLVDLPGVGENLQEHLFLNVQWKVKPGVNTLDVLRNDPAVQAASMAEYANNHTGLYTLAESTMSFAPIASITDKKRLVQLTQLFDKATLSAKRSSLQAIQYPLQRSWLTGGKVAQSEVILLNKGLISPVAGDSYIGLLGGLLHPISRGSIHITSNSVADSPAIDPKFLTYEYEQQVLTDILKFMLKLEQTPPISDIILERTAPAPKVKSDEDLLTYIRNTCGVGFHMLGTAPMAPRKVGGVVDESLRVYGTKNLRVVDASVIPLTIAAHIVATVYAIAEKAAAIILSGH</sequence>
<comment type="catalytic activity">
    <reaction evidence="15">
        <text>pyranose + acceptor = pyranos-3-ulose + reduced acceptor.</text>
        <dbReference type="EC" id="1.1.99.29"/>
    </reaction>
</comment>
<feature type="active site" description="Proton donor" evidence="18">
    <location>
        <position position="521"/>
    </location>
</feature>
<dbReference type="Pfam" id="PF05199">
    <property type="entry name" value="GMC_oxred_C"/>
    <property type="match status" value="1"/>
</dbReference>
<keyword evidence="11" id="KW-0325">Glycoprotein</keyword>
<keyword evidence="9" id="KW-0274">FAD</keyword>
<evidence type="ECO:0000256" key="2">
    <source>
        <dbReference type="ARBA" id="ARBA00004613"/>
    </source>
</evidence>
<proteinExistence type="inferred from homology"/>
<comment type="catalytic activity">
    <reaction evidence="13">
        <text>pyranose + acceptor = pyranos-2-ulose + reduced acceptor.</text>
        <dbReference type="EC" id="1.1.99.29"/>
    </reaction>
</comment>
<dbReference type="GO" id="GO:0005576">
    <property type="term" value="C:extracellular region"/>
    <property type="evidence" value="ECO:0007669"/>
    <property type="project" value="UniProtKB-SubCell"/>
</dbReference>
<dbReference type="OrthoDB" id="269227at2759"/>
<comment type="function">
    <text evidence="12">Catalyzes the single-oxidation or sequential double oxidation reaction of carbohydrates primarily at carbon-2 and/or carbon-3 with the concomitant reduction of the flavin. The enzyme exhibits a broad sugar substrate specificity, oxidizing different aldopyranoses to the corresponding C-1, C-2, C-3 or C-1,2, C-2,3 and C-3,4 (di)dehydro sugars with substrate-specific regioselectivity. Accepts only a narrow range of electron acceptors such as substituted benzoquinones and complexed metal ions and reacts extremely slowly with O(2) as acceptor. May play a role in the natural recycling of plant matter by oxidizing all major monosaccharides in lignocellulose and by reducing quinone compounds or reactive radical species generated during lignin depolymerization.</text>
</comment>
<dbReference type="STRING" id="68775.A0A5C3M3H1"/>
<comment type="similarity">
    <text evidence="3">Belongs to the GMC oxidoreductase family.</text>
</comment>
<evidence type="ECO:0000256" key="12">
    <source>
        <dbReference type="ARBA" id="ARBA00024699"/>
    </source>
</evidence>
<feature type="active site" description="Proton acceptor" evidence="18">
    <location>
        <position position="564"/>
    </location>
</feature>
<dbReference type="GO" id="GO:0050660">
    <property type="term" value="F:flavin adenine dinucleotide binding"/>
    <property type="evidence" value="ECO:0007669"/>
    <property type="project" value="InterPro"/>
</dbReference>
<dbReference type="AlphaFoldDB" id="A0A5C3M3H1"/>
<dbReference type="PANTHER" id="PTHR11552">
    <property type="entry name" value="GLUCOSE-METHANOL-CHOLINE GMC OXIDOREDUCTASE"/>
    <property type="match status" value="1"/>
</dbReference>
<comment type="catalytic activity">
    <reaction evidence="17">
        <text>a pyranoside + acceptor = a pyranosid-3,4-diulose + reduced acceptor.</text>
        <dbReference type="EC" id="1.1.99.29"/>
    </reaction>
</comment>
<keyword evidence="6" id="KW-0964">Secreted</keyword>
<dbReference type="PIRSF" id="PIRSF000137">
    <property type="entry name" value="Alcohol_oxidase"/>
    <property type="match status" value="1"/>
</dbReference>
<evidence type="ECO:0000256" key="13">
    <source>
        <dbReference type="ARBA" id="ARBA00033986"/>
    </source>
</evidence>
<dbReference type="EC" id="1.1.99.29" evidence="5"/>
<comment type="subcellular location">
    <subcellularLocation>
        <location evidence="2">Secreted</location>
    </subcellularLocation>
</comment>
<dbReference type="Pfam" id="PF00732">
    <property type="entry name" value="GMC_oxred_N"/>
    <property type="match status" value="1"/>
</dbReference>
<evidence type="ECO:0000256" key="5">
    <source>
        <dbReference type="ARBA" id="ARBA00013177"/>
    </source>
</evidence>
<evidence type="ECO:0000256" key="4">
    <source>
        <dbReference type="ARBA" id="ARBA00011245"/>
    </source>
</evidence>
<evidence type="ECO:0000259" key="19">
    <source>
        <dbReference type="PROSITE" id="PS00624"/>
    </source>
</evidence>
<dbReference type="SUPFAM" id="SSF54373">
    <property type="entry name" value="FAD-linked reductases, C-terminal domain"/>
    <property type="match status" value="1"/>
</dbReference>
<protein>
    <recommendedName>
        <fullName evidence="5">pyranose dehydrogenase (acceptor)</fullName>
        <ecNumber evidence="5">1.1.99.29</ecNumber>
    </recommendedName>
</protein>
<evidence type="ECO:0000256" key="18">
    <source>
        <dbReference type="PIRSR" id="PIRSR000137-1"/>
    </source>
</evidence>
<evidence type="ECO:0000256" key="3">
    <source>
        <dbReference type="ARBA" id="ARBA00010790"/>
    </source>
</evidence>
<dbReference type="Gene3D" id="3.50.50.60">
    <property type="entry name" value="FAD/NAD(P)-binding domain"/>
    <property type="match status" value="1"/>
</dbReference>
<evidence type="ECO:0000256" key="7">
    <source>
        <dbReference type="ARBA" id="ARBA00022630"/>
    </source>
</evidence>
<evidence type="ECO:0000256" key="8">
    <source>
        <dbReference type="ARBA" id="ARBA00022729"/>
    </source>
</evidence>
<evidence type="ECO:0000256" key="15">
    <source>
        <dbReference type="ARBA" id="ARBA00034029"/>
    </source>
</evidence>
<evidence type="ECO:0000313" key="21">
    <source>
        <dbReference type="Proteomes" id="UP000308652"/>
    </source>
</evidence>
<keyword evidence="21" id="KW-1185">Reference proteome</keyword>
<dbReference type="InterPro" id="IPR000172">
    <property type="entry name" value="GMC_OxRdtase_N"/>
</dbReference>
<comment type="subunit">
    <text evidence="4">Monomer.</text>
</comment>
<dbReference type="GO" id="GO:0033718">
    <property type="term" value="F:pyranose dehydrogenase (acceptor) activity"/>
    <property type="evidence" value="ECO:0007669"/>
    <property type="project" value="UniProtKB-EC"/>
</dbReference>
<accession>A0A5C3M3H1</accession>
<dbReference type="Proteomes" id="UP000308652">
    <property type="component" value="Unassembled WGS sequence"/>
</dbReference>
<comment type="catalytic activity">
    <reaction evidence="16">
        <text>a pyranoside + acceptor = a pyranosid-3-ulose + reduced acceptor.</text>
        <dbReference type="EC" id="1.1.99.29"/>
    </reaction>
</comment>
<evidence type="ECO:0000256" key="16">
    <source>
        <dbReference type="ARBA" id="ARBA00034050"/>
    </source>
</evidence>
<comment type="cofactor">
    <cofactor evidence="1">
        <name>FAD</name>
        <dbReference type="ChEBI" id="CHEBI:57692"/>
    </cofactor>
</comment>
<evidence type="ECO:0000256" key="9">
    <source>
        <dbReference type="ARBA" id="ARBA00022827"/>
    </source>
</evidence>
<dbReference type="SUPFAM" id="SSF51905">
    <property type="entry name" value="FAD/NAD(P)-binding domain"/>
    <property type="match status" value="1"/>
</dbReference>
<dbReference type="InterPro" id="IPR007867">
    <property type="entry name" value="GMC_OxRtase_C"/>
</dbReference>
<reference evidence="20 21" key="1">
    <citation type="journal article" date="2019" name="Nat. Ecol. Evol.">
        <title>Megaphylogeny resolves global patterns of mushroom evolution.</title>
        <authorList>
            <person name="Varga T."/>
            <person name="Krizsan K."/>
            <person name="Foldi C."/>
            <person name="Dima B."/>
            <person name="Sanchez-Garcia M."/>
            <person name="Sanchez-Ramirez S."/>
            <person name="Szollosi G.J."/>
            <person name="Szarkandi J.G."/>
            <person name="Papp V."/>
            <person name="Albert L."/>
            <person name="Andreopoulos W."/>
            <person name="Angelini C."/>
            <person name="Antonin V."/>
            <person name="Barry K.W."/>
            <person name="Bougher N.L."/>
            <person name="Buchanan P."/>
            <person name="Buyck B."/>
            <person name="Bense V."/>
            <person name="Catcheside P."/>
            <person name="Chovatia M."/>
            <person name="Cooper J."/>
            <person name="Damon W."/>
            <person name="Desjardin D."/>
            <person name="Finy P."/>
            <person name="Geml J."/>
            <person name="Haridas S."/>
            <person name="Hughes K."/>
            <person name="Justo A."/>
            <person name="Karasinski D."/>
            <person name="Kautmanova I."/>
            <person name="Kiss B."/>
            <person name="Kocsube S."/>
            <person name="Kotiranta H."/>
            <person name="LaButti K.M."/>
            <person name="Lechner B.E."/>
            <person name="Liimatainen K."/>
            <person name="Lipzen A."/>
            <person name="Lukacs Z."/>
            <person name="Mihaltcheva S."/>
            <person name="Morgado L.N."/>
            <person name="Niskanen T."/>
            <person name="Noordeloos M.E."/>
            <person name="Ohm R.A."/>
            <person name="Ortiz-Santana B."/>
            <person name="Ovrebo C."/>
            <person name="Racz N."/>
            <person name="Riley R."/>
            <person name="Savchenko A."/>
            <person name="Shiryaev A."/>
            <person name="Soop K."/>
            <person name="Spirin V."/>
            <person name="Szebenyi C."/>
            <person name="Tomsovsky M."/>
            <person name="Tulloss R.E."/>
            <person name="Uehling J."/>
            <person name="Grigoriev I.V."/>
            <person name="Vagvolgyi C."/>
            <person name="Papp T."/>
            <person name="Martin F.M."/>
            <person name="Miettinen O."/>
            <person name="Hibbett D.S."/>
            <person name="Nagy L.G."/>
        </authorList>
    </citation>
    <scope>NUCLEOTIDE SEQUENCE [LARGE SCALE GENOMIC DNA]</scope>
    <source>
        <strain evidence="20 21">CBS 166.37</strain>
    </source>
</reference>
<organism evidence="20 21">
    <name type="scientific">Crucibulum laeve</name>
    <dbReference type="NCBI Taxonomy" id="68775"/>
    <lineage>
        <taxon>Eukaryota</taxon>
        <taxon>Fungi</taxon>
        <taxon>Dikarya</taxon>
        <taxon>Basidiomycota</taxon>
        <taxon>Agaricomycotina</taxon>
        <taxon>Agaricomycetes</taxon>
        <taxon>Agaricomycetidae</taxon>
        <taxon>Agaricales</taxon>
        <taxon>Agaricineae</taxon>
        <taxon>Nidulariaceae</taxon>
        <taxon>Crucibulum</taxon>
    </lineage>
</organism>
<name>A0A5C3M3H1_9AGAR</name>
<dbReference type="Gene3D" id="3.30.560.10">
    <property type="entry name" value="Glucose Oxidase, domain 3"/>
    <property type="match status" value="1"/>
</dbReference>
<dbReference type="InterPro" id="IPR012132">
    <property type="entry name" value="GMC_OxRdtase"/>
</dbReference>
<dbReference type="EMBL" id="ML213601">
    <property type="protein sequence ID" value="TFK38916.1"/>
    <property type="molecule type" value="Genomic_DNA"/>
</dbReference>
<keyword evidence="7" id="KW-0285">Flavoprotein</keyword>
<evidence type="ECO:0000256" key="11">
    <source>
        <dbReference type="ARBA" id="ARBA00023180"/>
    </source>
</evidence>
<evidence type="ECO:0000256" key="10">
    <source>
        <dbReference type="ARBA" id="ARBA00023002"/>
    </source>
</evidence>